<keyword evidence="10" id="KW-0413">Isomerase</keyword>
<feature type="compositionally biased region" description="Basic and acidic residues" evidence="16">
    <location>
        <begin position="981"/>
        <end position="991"/>
    </location>
</feature>
<dbReference type="GO" id="GO:0003677">
    <property type="term" value="F:DNA binding"/>
    <property type="evidence" value="ECO:0007669"/>
    <property type="project" value="UniProtKB-KW"/>
</dbReference>
<protein>
    <recommendedName>
        <fullName evidence="12">DNA 3'-5' helicase</fullName>
        <ecNumber evidence="12">5.6.2.4</ecNumber>
    </recommendedName>
    <alternativeName>
        <fullName evidence="13">DNA 3'-5' helicase II</fullName>
    </alternativeName>
</protein>
<dbReference type="PROSITE" id="PS51198">
    <property type="entry name" value="UVRD_HELICASE_ATP_BIND"/>
    <property type="match status" value="1"/>
</dbReference>
<dbReference type="KEGG" id="ppru:FDP22_08275"/>
<evidence type="ECO:0000256" key="16">
    <source>
        <dbReference type="SAM" id="MobiDB-lite"/>
    </source>
</evidence>
<dbReference type="Proteomes" id="UP000305888">
    <property type="component" value="Chromosome"/>
</dbReference>
<dbReference type="PROSITE" id="PS51217">
    <property type="entry name" value="UVRD_HELICASE_CTER"/>
    <property type="match status" value="1"/>
</dbReference>
<name>A0A5B8FZW5_9RHOB</name>
<evidence type="ECO:0000256" key="11">
    <source>
        <dbReference type="ARBA" id="ARBA00034617"/>
    </source>
</evidence>
<dbReference type="GO" id="GO:0000725">
    <property type="term" value="P:recombinational repair"/>
    <property type="evidence" value="ECO:0007669"/>
    <property type="project" value="TreeGrafter"/>
</dbReference>
<evidence type="ECO:0000259" key="18">
    <source>
        <dbReference type="PROSITE" id="PS51217"/>
    </source>
</evidence>
<dbReference type="GO" id="GO:0005524">
    <property type="term" value="F:ATP binding"/>
    <property type="evidence" value="ECO:0007669"/>
    <property type="project" value="UniProtKB-UniRule"/>
</dbReference>
<feature type="compositionally biased region" description="Low complexity" evidence="16">
    <location>
        <begin position="994"/>
        <end position="1017"/>
    </location>
</feature>
<dbReference type="SUPFAM" id="SSF52540">
    <property type="entry name" value="P-loop containing nucleoside triphosphate hydrolases"/>
    <property type="match status" value="1"/>
</dbReference>
<comment type="catalytic activity">
    <reaction evidence="11">
        <text>Couples ATP hydrolysis with the unwinding of duplex DNA by translocating in the 3'-5' direction.</text>
        <dbReference type="EC" id="5.6.2.4"/>
    </reaction>
</comment>
<feature type="domain" description="UvrD-like helicase ATP-binding" evidence="17">
    <location>
        <begin position="4"/>
        <end position="485"/>
    </location>
</feature>
<keyword evidence="20" id="KW-1185">Reference proteome</keyword>
<dbReference type="PANTHER" id="PTHR11070">
    <property type="entry name" value="UVRD / RECB / PCRA DNA HELICASE FAMILY MEMBER"/>
    <property type="match status" value="1"/>
</dbReference>
<evidence type="ECO:0000259" key="17">
    <source>
        <dbReference type="PROSITE" id="PS51198"/>
    </source>
</evidence>
<dbReference type="InterPro" id="IPR014016">
    <property type="entry name" value="UvrD-like_ATP-bd"/>
</dbReference>
<evidence type="ECO:0000256" key="9">
    <source>
        <dbReference type="ARBA" id="ARBA00023204"/>
    </source>
</evidence>
<dbReference type="Gene3D" id="3.90.320.10">
    <property type="match status" value="1"/>
</dbReference>
<dbReference type="InterPro" id="IPR000212">
    <property type="entry name" value="DNA_helicase_UvrD/REP"/>
</dbReference>
<dbReference type="GO" id="GO:0005829">
    <property type="term" value="C:cytosol"/>
    <property type="evidence" value="ECO:0007669"/>
    <property type="project" value="TreeGrafter"/>
</dbReference>
<dbReference type="GO" id="GO:0004527">
    <property type="term" value="F:exonuclease activity"/>
    <property type="evidence" value="ECO:0007669"/>
    <property type="project" value="UniProtKB-KW"/>
</dbReference>
<sequence length="1215" mass="128390">MSGISDATRAQIAASEPLASTWVAANAGSGKTRVLTDRVARLLLAGTPPAKILCLTYTRAAAAEMQSRLFRRLGAWAMMEDDALHAALQELQVAPLEAAPARLATARRLFAQALETPGGLKIQTIHAFCDTLLRRFPLEAGVSPGFRVLDDRSAARLLEEVRDTLALAAETGESPAFDEMAALLTEDGLSGIVSAVLRHRAAFPGAVSRPALARALGLTAERSAPERLAAAVDGLRPQDLDDIATTLMIGAGKKEQALAAALRAAGKALGPAEAPGAVEAALAGLEGAFLRKDGGLLAASTLTTKKTREADPEMPDTLLALQACVAEVREERLALATLERSLKLHRFATAFLAAYEARKSALGMLDFDDLVQRSRALLTRSSMAAWALYRLDGGIDHILVDEAQDTSPAQWDVITALTEEFLSGLGARETERTLFVVGDQKQSIYSFQGAEPRAFGAKRDWFGARLAELGSRLAEGALQHSFRSAPAILELVDHVFTGAAAQGLARAGERISHVAFHAAKPGRVELWPYIPTPEKAEAPEWWEPLDQPARNDPRLLLAATLAGEIAGWLEEGRPVPGAGRAMRAGDILILVQRRDLLARALIRELKTRGVPVAGEDRMVIGAELAVRDLLAVLRFVVTPEDELSLAAALRSPLFGLSEDGLFALSRARDGGTLWQALRKGGHEAAVALLTDLRDNADYLRPFELLERLLTRHGGRARLLARLGPEVEDAVDELLAQALAYEQAEVPSLPGFLRWIDADAITVKREMDAEADQVRVMTVHGSKGLEAPVVLLPDTAPRKIRARGDVIARDGTGLWATAKAHAPRAILESRDEEAAAEAEERRRLLYVALTRAESLLVVCGAGTLEGWETGWYHLVAEGMERAGARPAPAPAGLEGEMRVFAPLEEATGAEAPPSAASGPPPAPGQTSHPSPVQAPHSTPERAPHPAPKQASPSAPERAPHPAPAQAPHSTPERAPHPSPTAAEREPALETKSSRLPVPGQPAGAQPEAPAGLPDWLSAPTPPAPVAPGVLAPSGLGGAHALPGEAGEDEAKALARGSALHLLLEHLPALPATARDVAAARLLGPEADPALLAEALGVLAMPEAAEIFGPEALAEAGVAADLPALGGARIAGRLDRLVVSGTRVLAVDFKSNRVLPGTPEAVPEALLRQMGAYQAALEQVWPGARVETALLWTAAPRLMRLPRALVMAALARARPTS</sequence>
<evidence type="ECO:0000256" key="3">
    <source>
        <dbReference type="ARBA" id="ARBA00022763"/>
    </source>
</evidence>
<dbReference type="EMBL" id="CP040818">
    <property type="protein sequence ID" value="QDL91773.1"/>
    <property type="molecule type" value="Genomic_DNA"/>
</dbReference>
<evidence type="ECO:0000256" key="2">
    <source>
        <dbReference type="ARBA" id="ARBA00022741"/>
    </source>
</evidence>
<evidence type="ECO:0000256" key="8">
    <source>
        <dbReference type="ARBA" id="ARBA00023125"/>
    </source>
</evidence>
<evidence type="ECO:0000256" key="15">
    <source>
        <dbReference type="PROSITE-ProRule" id="PRU00560"/>
    </source>
</evidence>
<dbReference type="Gene3D" id="3.40.50.300">
    <property type="entry name" value="P-loop containing nucleotide triphosphate hydrolases"/>
    <property type="match status" value="4"/>
</dbReference>
<dbReference type="InterPro" id="IPR011604">
    <property type="entry name" value="PDDEXK-like_dom_sf"/>
</dbReference>
<dbReference type="OrthoDB" id="9810135at2"/>
<dbReference type="AlphaFoldDB" id="A0A5B8FZW5"/>
<dbReference type="InterPro" id="IPR014017">
    <property type="entry name" value="DNA_helicase_UvrD-like_C"/>
</dbReference>
<evidence type="ECO:0000256" key="13">
    <source>
        <dbReference type="ARBA" id="ARBA00034923"/>
    </source>
</evidence>
<feature type="binding site" evidence="15">
    <location>
        <begin position="25"/>
        <end position="32"/>
    </location>
    <ligand>
        <name>ATP</name>
        <dbReference type="ChEBI" id="CHEBI:30616"/>
    </ligand>
</feature>
<dbReference type="InterPro" id="IPR014151">
    <property type="entry name" value="DNA_helicase_AddA"/>
</dbReference>
<evidence type="ECO:0000256" key="1">
    <source>
        <dbReference type="ARBA" id="ARBA00022722"/>
    </source>
</evidence>
<gene>
    <name evidence="19" type="primary">addA</name>
    <name evidence="19" type="ORF">FDP22_08275</name>
</gene>
<dbReference type="PANTHER" id="PTHR11070:SF2">
    <property type="entry name" value="ATP-DEPENDENT DNA HELICASE SRS2"/>
    <property type="match status" value="1"/>
</dbReference>
<dbReference type="GO" id="GO:0033202">
    <property type="term" value="C:DNA helicase complex"/>
    <property type="evidence" value="ECO:0007669"/>
    <property type="project" value="TreeGrafter"/>
</dbReference>
<feature type="compositionally biased region" description="Low complexity" evidence="16">
    <location>
        <begin position="906"/>
        <end position="916"/>
    </location>
</feature>
<organism evidence="19 20">
    <name type="scientific">Paroceanicella profunda</name>
    <dbReference type="NCBI Taxonomy" id="2579971"/>
    <lineage>
        <taxon>Bacteria</taxon>
        <taxon>Pseudomonadati</taxon>
        <taxon>Pseudomonadota</taxon>
        <taxon>Alphaproteobacteria</taxon>
        <taxon>Rhodobacterales</taxon>
        <taxon>Paracoccaceae</taxon>
        <taxon>Paroceanicella</taxon>
    </lineage>
</organism>
<dbReference type="EC" id="5.6.2.4" evidence="12"/>
<accession>A0A5B8FZW5</accession>
<dbReference type="NCBIfam" id="TIGR02784">
    <property type="entry name" value="addA_alphas"/>
    <property type="match status" value="1"/>
</dbReference>
<evidence type="ECO:0000256" key="10">
    <source>
        <dbReference type="ARBA" id="ARBA00023235"/>
    </source>
</evidence>
<evidence type="ECO:0000256" key="7">
    <source>
        <dbReference type="ARBA" id="ARBA00022840"/>
    </source>
</evidence>
<evidence type="ECO:0000256" key="6">
    <source>
        <dbReference type="ARBA" id="ARBA00022839"/>
    </source>
</evidence>
<keyword evidence="5 15" id="KW-0347">Helicase</keyword>
<dbReference type="InterPro" id="IPR038726">
    <property type="entry name" value="PDDEXK_AddAB-type"/>
</dbReference>
<dbReference type="Pfam" id="PF13361">
    <property type="entry name" value="UvrD_C"/>
    <property type="match status" value="1"/>
</dbReference>
<feature type="domain" description="UvrD-like helicase C-terminal" evidence="18">
    <location>
        <begin position="505"/>
        <end position="783"/>
    </location>
</feature>
<proteinExistence type="predicted"/>
<keyword evidence="9" id="KW-0234">DNA repair</keyword>
<evidence type="ECO:0000256" key="12">
    <source>
        <dbReference type="ARBA" id="ARBA00034808"/>
    </source>
</evidence>
<evidence type="ECO:0000313" key="19">
    <source>
        <dbReference type="EMBL" id="QDL91773.1"/>
    </source>
</evidence>
<comment type="catalytic activity">
    <reaction evidence="14">
        <text>ATP + H2O = ADP + phosphate + H(+)</text>
        <dbReference type="Rhea" id="RHEA:13065"/>
        <dbReference type="ChEBI" id="CHEBI:15377"/>
        <dbReference type="ChEBI" id="CHEBI:15378"/>
        <dbReference type="ChEBI" id="CHEBI:30616"/>
        <dbReference type="ChEBI" id="CHEBI:43474"/>
        <dbReference type="ChEBI" id="CHEBI:456216"/>
        <dbReference type="EC" id="5.6.2.4"/>
    </reaction>
</comment>
<keyword evidence="1" id="KW-0540">Nuclease</keyword>
<evidence type="ECO:0000256" key="5">
    <source>
        <dbReference type="ARBA" id="ARBA00022806"/>
    </source>
</evidence>
<keyword evidence="8" id="KW-0238">DNA-binding</keyword>
<evidence type="ECO:0000313" key="20">
    <source>
        <dbReference type="Proteomes" id="UP000305888"/>
    </source>
</evidence>
<dbReference type="Gene3D" id="1.10.486.10">
    <property type="entry name" value="PCRA, domain 4"/>
    <property type="match status" value="1"/>
</dbReference>
<keyword evidence="3" id="KW-0227">DNA damage</keyword>
<keyword evidence="4 15" id="KW-0378">Hydrolase</keyword>
<evidence type="ECO:0000256" key="14">
    <source>
        <dbReference type="ARBA" id="ARBA00048988"/>
    </source>
</evidence>
<dbReference type="GO" id="GO:0043138">
    <property type="term" value="F:3'-5' DNA helicase activity"/>
    <property type="evidence" value="ECO:0007669"/>
    <property type="project" value="UniProtKB-EC"/>
</dbReference>
<dbReference type="Pfam" id="PF12705">
    <property type="entry name" value="PDDEXK_1"/>
    <property type="match status" value="1"/>
</dbReference>
<dbReference type="RefSeq" id="WP_143972247.1">
    <property type="nucleotide sequence ID" value="NZ_CP040818.1"/>
</dbReference>
<keyword evidence="7 15" id="KW-0067">ATP-binding</keyword>
<keyword evidence="2 15" id="KW-0547">Nucleotide-binding</keyword>
<dbReference type="InterPro" id="IPR027417">
    <property type="entry name" value="P-loop_NTPase"/>
</dbReference>
<feature type="region of interest" description="Disordered" evidence="16">
    <location>
        <begin position="906"/>
        <end position="1029"/>
    </location>
</feature>
<dbReference type="Pfam" id="PF00580">
    <property type="entry name" value="UvrD-helicase"/>
    <property type="match status" value="1"/>
</dbReference>
<reference evidence="19 20" key="1">
    <citation type="submission" date="2019-06" db="EMBL/GenBank/DDBJ databases">
        <title>Genome sequence of Rhodobacteraceae bacterium D4M1.</title>
        <authorList>
            <person name="Cao J."/>
        </authorList>
    </citation>
    <scope>NUCLEOTIDE SEQUENCE [LARGE SCALE GENOMIC DNA]</scope>
    <source>
        <strain evidence="19 20">D4M1</strain>
    </source>
</reference>
<evidence type="ECO:0000256" key="4">
    <source>
        <dbReference type="ARBA" id="ARBA00022801"/>
    </source>
</evidence>
<keyword evidence="6" id="KW-0269">Exonuclease</keyword>